<feature type="transmembrane region" description="Helical" evidence="14">
    <location>
        <begin position="52"/>
        <end position="74"/>
    </location>
</feature>
<proteinExistence type="inferred from homology"/>
<protein>
    <recommendedName>
        <fullName evidence="4 14">Protoporphyrinogen IX oxidase</fullName>
        <shortName evidence="14">PPO</shortName>
        <ecNumber evidence="14 15">1.3.99.-</ecNumber>
    </recommendedName>
</protein>
<feature type="binding site" description="axial binding residue" evidence="14">
    <location>
        <position position="94"/>
    </location>
    <ligand>
        <name>heme</name>
        <dbReference type="ChEBI" id="CHEBI:30413"/>
    </ligand>
    <ligandPart>
        <name>Fe</name>
        <dbReference type="ChEBI" id="CHEBI:18248"/>
    </ligandPart>
</feature>
<feature type="transmembrane region" description="Helical" evidence="14">
    <location>
        <begin position="89"/>
        <end position="108"/>
    </location>
</feature>
<sequence length="150" mass="16685">MQSYLWIKSVHIVLVMAWVAAAFYLPRILINIVEDGGNAAVRERLLLMGRRLYRFGHVMFGLAVVAGLVLWLGYRVVPDFPTMVGPGTGWMHAKLLLVAVMFALYILDGRALKGVVKGGTLPSTKALRIRNELPVFVLLAIVWLVLAKPF</sequence>
<dbReference type="PANTHER" id="PTHR40255:SF1">
    <property type="entry name" value="PROTOPORPHYRINOGEN IX OXIDASE"/>
    <property type="match status" value="1"/>
</dbReference>
<evidence type="ECO:0000256" key="4">
    <source>
        <dbReference type="ARBA" id="ARBA00017504"/>
    </source>
</evidence>
<evidence type="ECO:0000313" key="16">
    <source>
        <dbReference type="EMBL" id="QDW66070.1"/>
    </source>
</evidence>
<evidence type="ECO:0000256" key="6">
    <source>
        <dbReference type="ARBA" id="ARBA00022617"/>
    </source>
</evidence>
<dbReference type="AlphaFoldDB" id="A0A518N2C6"/>
<dbReference type="Pfam" id="PF03653">
    <property type="entry name" value="UPF0093"/>
    <property type="match status" value="1"/>
</dbReference>
<gene>
    <name evidence="16" type="ORF">FPZ22_03485</name>
</gene>
<comment type="function">
    <text evidence="14 15">Catalyzes the oxidation of protoporphyrinogen IX to protoporphyrin IX.</text>
</comment>
<comment type="subunit">
    <text evidence="14">Homodimer.</text>
</comment>
<evidence type="ECO:0000256" key="13">
    <source>
        <dbReference type="ARBA" id="ARBA00048390"/>
    </source>
</evidence>
<evidence type="ECO:0000256" key="11">
    <source>
        <dbReference type="ARBA" id="ARBA00023004"/>
    </source>
</evidence>
<comment type="subcellular location">
    <subcellularLocation>
        <location evidence="1 14">Cell membrane</location>
        <topology evidence="1 14">Multi-pass membrane protein</topology>
    </subcellularLocation>
</comment>
<dbReference type="InterPro" id="IPR005265">
    <property type="entry name" value="HemJ-like"/>
</dbReference>
<feature type="binding site" description="axial binding residue" evidence="14">
    <location>
        <position position="11"/>
    </location>
    <ligand>
        <name>heme</name>
        <dbReference type="ChEBI" id="CHEBI:30413"/>
    </ligand>
    <ligandPart>
        <name>Fe</name>
        <dbReference type="ChEBI" id="CHEBI:18248"/>
    </ligandPart>
</feature>
<evidence type="ECO:0000256" key="1">
    <source>
        <dbReference type="ARBA" id="ARBA00004651"/>
    </source>
</evidence>
<evidence type="ECO:0000256" key="15">
    <source>
        <dbReference type="PIRNR" id="PIRNR004638"/>
    </source>
</evidence>
<evidence type="ECO:0000256" key="12">
    <source>
        <dbReference type="ARBA" id="ARBA00023136"/>
    </source>
</evidence>
<comment type="similarity">
    <text evidence="3 14 15">Belongs to the HemJ family.</text>
</comment>
<keyword evidence="7 14" id="KW-0812">Transmembrane</keyword>
<evidence type="ECO:0000256" key="7">
    <source>
        <dbReference type="ARBA" id="ARBA00022692"/>
    </source>
</evidence>
<evidence type="ECO:0000256" key="3">
    <source>
        <dbReference type="ARBA" id="ARBA00006501"/>
    </source>
</evidence>
<dbReference type="GO" id="GO:0070818">
    <property type="term" value="F:protoporphyrinogen oxidase activity"/>
    <property type="evidence" value="ECO:0007669"/>
    <property type="project" value="UniProtKB-UniRule"/>
</dbReference>
<dbReference type="KEGG" id="lug:FPZ22_03485"/>
<evidence type="ECO:0000256" key="9">
    <source>
        <dbReference type="ARBA" id="ARBA00022989"/>
    </source>
</evidence>
<dbReference type="OrthoDB" id="9800824at2"/>
<dbReference type="UniPathway" id="UPA00251">
    <property type="reaction ID" value="UER00324"/>
</dbReference>
<keyword evidence="17" id="KW-1185">Reference proteome</keyword>
<accession>A0A518N2C6</accession>
<dbReference type="EMBL" id="CP042218">
    <property type="protein sequence ID" value="QDW66070.1"/>
    <property type="molecule type" value="Genomic_DNA"/>
</dbReference>
<keyword evidence="9 14" id="KW-1133">Transmembrane helix</keyword>
<dbReference type="Proteomes" id="UP000316584">
    <property type="component" value="Chromosome"/>
</dbReference>
<evidence type="ECO:0000313" key="17">
    <source>
        <dbReference type="Proteomes" id="UP000316584"/>
    </source>
</evidence>
<dbReference type="PIRSF" id="PIRSF004638">
    <property type="entry name" value="UCP004638"/>
    <property type="match status" value="1"/>
</dbReference>
<keyword evidence="5 14" id="KW-1003">Cell membrane</keyword>
<dbReference type="EC" id="1.3.99.-" evidence="14 15"/>
<keyword evidence="6 14" id="KW-0349">Heme</keyword>
<dbReference type="RefSeq" id="WP_144890377.1">
    <property type="nucleotide sequence ID" value="NZ_CP042218.1"/>
</dbReference>
<reference evidence="16 17" key="1">
    <citation type="submission" date="2019-07" db="EMBL/GenBank/DDBJ databases">
        <title>Full genome sequence of Luteimonas sp. Gr-4.</title>
        <authorList>
            <person name="Im W.-T."/>
        </authorList>
    </citation>
    <scope>NUCLEOTIDE SEQUENCE [LARGE SCALE GENOMIC DNA]</scope>
    <source>
        <strain evidence="16 17">Gr-4</strain>
    </source>
</reference>
<dbReference type="HAMAP" id="MF_02239">
    <property type="entry name" value="HemJ"/>
    <property type="match status" value="1"/>
</dbReference>
<dbReference type="GO" id="GO:0046872">
    <property type="term" value="F:metal ion binding"/>
    <property type="evidence" value="ECO:0007669"/>
    <property type="project" value="UniProtKB-UniRule"/>
</dbReference>
<dbReference type="GO" id="GO:0006782">
    <property type="term" value="P:protoporphyrinogen IX biosynthetic process"/>
    <property type="evidence" value="ECO:0007669"/>
    <property type="project" value="UniProtKB-UniRule"/>
</dbReference>
<evidence type="ECO:0000256" key="2">
    <source>
        <dbReference type="ARBA" id="ARBA00005073"/>
    </source>
</evidence>
<comment type="pathway">
    <text evidence="2 14 15">Porphyrin-containing compound metabolism; protoporphyrin-IX biosynthesis; protoporphyrin-IX from protoporphyrinogen-IX: step 1/1.</text>
</comment>
<comment type="catalytic activity">
    <reaction evidence="13 14 15">
        <text>protoporphyrinogen IX + 3 A = protoporphyrin IX + 3 AH2</text>
        <dbReference type="Rhea" id="RHEA:62000"/>
        <dbReference type="ChEBI" id="CHEBI:13193"/>
        <dbReference type="ChEBI" id="CHEBI:17499"/>
        <dbReference type="ChEBI" id="CHEBI:57306"/>
        <dbReference type="ChEBI" id="CHEBI:57307"/>
    </reaction>
</comment>
<name>A0A518N2C6_9GAMM</name>
<comment type="cofactor">
    <cofactor evidence="14 15">
        <name>heme b</name>
        <dbReference type="ChEBI" id="CHEBI:60344"/>
    </cofactor>
    <text evidence="14 15">Binds 1 heme b (iron(II)-protoporphyrin IX) group per subunit.</text>
</comment>
<dbReference type="PANTHER" id="PTHR40255">
    <property type="entry name" value="UPF0093 MEMBRANE PROTEIN SLR1790"/>
    <property type="match status" value="1"/>
</dbReference>
<keyword evidence="10 14" id="KW-0560">Oxidoreductase</keyword>
<dbReference type="GO" id="GO:0005886">
    <property type="term" value="C:plasma membrane"/>
    <property type="evidence" value="ECO:0007669"/>
    <property type="project" value="UniProtKB-SubCell"/>
</dbReference>
<evidence type="ECO:0000256" key="10">
    <source>
        <dbReference type="ARBA" id="ARBA00023002"/>
    </source>
</evidence>
<keyword evidence="11 14" id="KW-0408">Iron</keyword>
<feature type="transmembrane region" description="Helical" evidence="14">
    <location>
        <begin position="6"/>
        <end position="25"/>
    </location>
</feature>
<feature type="transmembrane region" description="Helical" evidence="14">
    <location>
        <begin position="129"/>
        <end position="146"/>
    </location>
</feature>
<evidence type="ECO:0000256" key="5">
    <source>
        <dbReference type="ARBA" id="ARBA00022475"/>
    </source>
</evidence>
<keyword evidence="12 14" id="KW-0472">Membrane</keyword>
<keyword evidence="8 14" id="KW-0479">Metal-binding</keyword>
<evidence type="ECO:0000256" key="14">
    <source>
        <dbReference type="HAMAP-Rule" id="MF_02239"/>
    </source>
</evidence>
<organism evidence="16 17">
    <name type="scientific">Luteimonas granuli</name>
    <dbReference type="NCBI Taxonomy" id="1176533"/>
    <lineage>
        <taxon>Bacteria</taxon>
        <taxon>Pseudomonadati</taxon>
        <taxon>Pseudomonadota</taxon>
        <taxon>Gammaproteobacteria</taxon>
        <taxon>Lysobacterales</taxon>
        <taxon>Lysobacteraceae</taxon>
        <taxon>Luteimonas</taxon>
    </lineage>
</organism>
<evidence type="ECO:0000256" key="8">
    <source>
        <dbReference type="ARBA" id="ARBA00022723"/>
    </source>
</evidence>